<keyword evidence="2" id="KW-1185">Reference proteome</keyword>
<dbReference type="Proteomes" id="UP000184159">
    <property type="component" value="Unassembled WGS sequence"/>
</dbReference>
<dbReference type="RefSeq" id="WP_021021564.1">
    <property type="nucleotide sequence ID" value="NZ_FQUH01000002.1"/>
</dbReference>
<reference evidence="2" key="1">
    <citation type="submission" date="2016-11" db="EMBL/GenBank/DDBJ databases">
        <authorList>
            <person name="Varghese N."/>
            <person name="Submissions S."/>
        </authorList>
    </citation>
    <scope>NUCLEOTIDE SEQUENCE [LARGE SCALE GENOMIC DNA]</scope>
    <source>
        <strain evidence="2">DSM 21264</strain>
    </source>
</reference>
<protein>
    <recommendedName>
        <fullName evidence="3">Cytoplasmic protein</fullName>
    </recommendedName>
</protein>
<organism evidence="1 2">
    <name type="scientific">Vibrio gazogenes DSM 21264 = NBRC 103151</name>
    <dbReference type="NCBI Taxonomy" id="1123492"/>
    <lineage>
        <taxon>Bacteria</taxon>
        <taxon>Pseudomonadati</taxon>
        <taxon>Pseudomonadota</taxon>
        <taxon>Gammaproteobacteria</taxon>
        <taxon>Vibrionales</taxon>
        <taxon>Vibrionaceae</taxon>
        <taxon>Vibrio</taxon>
    </lineage>
</organism>
<dbReference type="EMBL" id="FQUH01000002">
    <property type="protein sequence ID" value="SHE57860.1"/>
    <property type="molecule type" value="Genomic_DNA"/>
</dbReference>
<dbReference type="AlphaFoldDB" id="A0A1M4UMR1"/>
<evidence type="ECO:0000313" key="1">
    <source>
        <dbReference type="EMBL" id="SHE57860.1"/>
    </source>
</evidence>
<accession>A0A1M4UMR1</accession>
<gene>
    <name evidence="1" type="ORF">SAMN02745781_00504</name>
</gene>
<proteinExistence type="predicted"/>
<evidence type="ECO:0008006" key="3">
    <source>
        <dbReference type="Google" id="ProtNLM"/>
    </source>
</evidence>
<sequence length="169" mass="19366">MDKQIEVGENSNLVTEILDFVDRGVLLKPSGQIASGSEAILDLEMAKKFAWEEVYGEDEFTWADLRSEKMSEIWELIYENEEKYSEVDSKLSSILDELSRVIQKQLDQSHKELLDDIVSDLKGCMFSRAVQGKNNEFFENILAIYLEGGWPCGWKGDWPNGEALTYRKA</sequence>
<name>A0A1M4UMR1_VIBGA</name>
<evidence type="ECO:0000313" key="2">
    <source>
        <dbReference type="Proteomes" id="UP000184159"/>
    </source>
</evidence>